<name>A0A7Z8KMX6_9EURY</name>
<keyword evidence="5 7" id="KW-1133">Transmembrane helix</keyword>
<feature type="transmembrane region" description="Helical" evidence="7">
    <location>
        <begin position="226"/>
        <end position="246"/>
    </location>
</feature>
<dbReference type="PROSITE" id="PS01303">
    <property type="entry name" value="BCCT"/>
    <property type="match status" value="1"/>
</dbReference>
<feature type="transmembrane region" description="Helical" evidence="7">
    <location>
        <begin position="258"/>
        <end position="279"/>
    </location>
</feature>
<feature type="transmembrane region" description="Helical" evidence="7">
    <location>
        <begin position="12"/>
        <end position="29"/>
    </location>
</feature>
<comment type="caution">
    <text evidence="8">The sequence shown here is derived from an EMBL/GenBank/DDBJ whole genome shotgun (WGS) entry which is preliminary data.</text>
</comment>
<keyword evidence="6 7" id="KW-0472">Membrane</keyword>
<dbReference type="OrthoDB" id="141573at2157"/>
<dbReference type="InterPro" id="IPR000060">
    <property type="entry name" value="BCCT_transptr"/>
</dbReference>
<accession>A0A7Z8KMX6</accession>
<keyword evidence="2" id="KW-0813">Transport</keyword>
<evidence type="ECO:0000256" key="1">
    <source>
        <dbReference type="ARBA" id="ARBA00004651"/>
    </source>
</evidence>
<feature type="transmembrane region" description="Helical" evidence="7">
    <location>
        <begin position="49"/>
        <end position="68"/>
    </location>
</feature>
<feature type="transmembrane region" description="Helical" evidence="7">
    <location>
        <begin position="88"/>
        <end position="109"/>
    </location>
</feature>
<feature type="transmembrane region" description="Helical" evidence="7">
    <location>
        <begin position="400"/>
        <end position="430"/>
    </location>
</feature>
<dbReference type="EMBL" id="VIAQ01000015">
    <property type="protein sequence ID" value="TQD25072.1"/>
    <property type="molecule type" value="Genomic_DNA"/>
</dbReference>
<evidence type="ECO:0000313" key="9">
    <source>
        <dbReference type="Proteomes" id="UP000319335"/>
    </source>
</evidence>
<dbReference type="Pfam" id="PF02028">
    <property type="entry name" value="BCCT"/>
    <property type="match status" value="1"/>
</dbReference>
<dbReference type="AlphaFoldDB" id="A0A7Z8KMX6"/>
<proteinExistence type="predicted"/>
<dbReference type="InterPro" id="IPR018093">
    <property type="entry name" value="BCCT_CS"/>
</dbReference>
<feature type="transmembrane region" description="Helical" evidence="7">
    <location>
        <begin position="187"/>
        <end position="206"/>
    </location>
</feature>
<evidence type="ECO:0000256" key="7">
    <source>
        <dbReference type="SAM" id="Phobius"/>
    </source>
</evidence>
<dbReference type="GO" id="GO:0005886">
    <property type="term" value="C:plasma membrane"/>
    <property type="evidence" value="ECO:0007669"/>
    <property type="project" value="UniProtKB-SubCell"/>
</dbReference>
<organism evidence="8 9">
    <name type="scientific">Methanolobus vulcani</name>
    <dbReference type="NCBI Taxonomy" id="38026"/>
    <lineage>
        <taxon>Archaea</taxon>
        <taxon>Methanobacteriati</taxon>
        <taxon>Methanobacteriota</taxon>
        <taxon>Stenosarchaea group</taxon>
        <taxon>Methanomicrobia</taxon>
        <taxon>Methanosarcinales</taxon>
        <taxon>Methanosarcinaceae</taxon>
        <taxon>Methanolobus</taxon>
    </lineage>
</organism>
<feature type="transmembrane region" description="Helical" evidence="7">
    <location>
        <begin position="314"/>
        <end position="332"/>
    </location>
</feature>
<dbReference type="PANTHER" id="PTHR30047:SF7">
    <property type="entry name" value="HIGH-AFFINITY CHOLINE TRANSPORT PROTEIN"/>
    <property type="match status" value="1"/>
</dbReference>
<feature type="transmembrane region" description="Helical" evidence="7">
    <location>
        <begin position="468"/>
        <end position="487"/>
    </location>
</feature>
<keyword evidence="9" id="KW-1185">Reference proteome</keyword>
<sequence>MKKLLILTQQFFYSSLVLAILFVIWGAVFPKSMLFISNLALDFITDKFGWLYLFSVFGFLIFVVAISLSKYGNIKLGKDDDIPEYSTFSWIAMLFTSGMAIGLVFWSVAEPITHFASPPFGLAHTPESATLALRYAFFHWGLHPWGIYSLVGLSLGYFQYRKGLPILISSVFYPILGERIHGPIGQIIDILAVFATVFGLSTSLGLGTLQINSGLNFLYGVPESNIIHLLIIGIMTVVFTGAAVLGIEKGIQFIANRIFYLALILMVFILLFGPTTFILKMLTNTTGSYLHNILSMSLWINPFTENDWMGSWTLFYWAWWISWGPFVGQFIARISRGRTIREFVIGVLIVPTIFSFLWLGIFGSAALEIEVFGNGGIVDAVTQNVASALFVTLANYPLSMITSIIAILLVAGFFVTSADAGTYVIAMLTSNGSLKPNDSIKAIWGAILGSVASVLLLAGGLVALQTAAIVAALPFMFVMMAMVYSFIKAISSEDT</sequence>
<gene>
    <name evidence="8" type="ORF">FKV42_08440</name>
</gene>
<dbReference type="NCBIfam" id="TIGR00842">
    <property type="entry name" value="bcct"/>
    <property type="match status" value="1"/>
</dbReference>
<evidence type="ECO:0000256" key="5">
    <source>
        <dbReference type="ARBA" id="ARBA00022989"/>
    </source>
</evidence>
<keyword evidence="4 7" id="KW-0812">Transmembrane</keyword>
<evidence type="ECO:0000256" key="4">
    <source>
        <dbReference type="ARBA" id="ARBA00022692"/>
    </source>
</evidence>
<keyword evidence="3" id="KW-1003">Cell membrane</keyword>
<comment type="subcellular location">
    <subcellularLocation>
        <location evidence="1">Cell membrane</location>
        <topology evidence="1">Multi-pass membrane protein</topology>
    </subcellularLocation>
</comment>
<evidence type="ECO:0000256" key="2">
    <source>
        <dbReference type="ARBA" id="ARBA00022448"/>
    </source>
</evidence>
<protein>
    <submittedName>
        <fullName evidence="8">BCCT family transporter</fullName>
    </submittedName>
</protein>
<feature type="transmembrane region" description="Helical" evidence="7">
    <location>
        <begin position="344"/>
        <end position="367"/>
    </location>
</feature>
<dbReference type="PANTHER" id="PTHR30047">
    <property type="entry name" value="HIGH-AFFINITY CHOLINE TRANSPORT PROTEIN-RELATED"/>
    <property type="match status" value="1"/>
</dbReference>
<dbReference type="Proteomes" id="UP000319335">
    <property type="component" value="Unassembled WGS sequence"/>
</dbReference>
<evidence type="ECO:0000256" key="6">
    <source>
        <dbReference type="ARBA" id="ARBA00023136"/>
    </source>
</evidence>
<reference evidence="8 9" key="1">
    <citation type="submission" date="2019-06" db="EMBL/GenBank/DDBJ databases">
        <title>Draft genome sequence of Methanolobus vulcani B1d.</title>
        <authorList>
            <person name="Creighbaum A.J."/>
            <person name="Ticak T."/>
            <person name="Hariraju D."/>
            <person name="Arivett B.A."/>
            <person name="Ferguson D.J.Jr."/>
        </authorList>
    </citation>
    <scope>NUCLEOTIDE SEQUENCE [LARGE SCALE GENOMIC DNA]</scope>
    <source>
        <strain evidence="8 9">B1d</strain>
    </source>
</reference>
<evidence type="ECO:0000256" key="3">
    <source>
        <dbReference type="ARBA" id="ARBA00022475"/>
    </source>
</evidence>
<feature type="transmembrane region" description="Helical" evidence="7">
    <location>
        <begin position="137"/>
        <end position="158"/>
    </location>
</feature>
<evidence type="ECO:0000313" key="8">
    <source>
        <dbReference type="EMBL" id="TQD25072.1"/>
    </source>
</evidence>
<dbReference type="GO" id="GO:0022857">
    <property type="term" value="F:transmembrane transporter activity"/>
    <property type="evidence" value="ECO:0007669"/>
    <property type="project" value="InterPro"/>
</dbReference>
<feature type="transmembrane region" description="Helical" evidence="7">
    <location>
        <begin position="442"/>
        <end position="462"/>
    </location>
</feature>